<gene>
    <name evidence="8" type="ORF">SNE40_008030</name>
</gene>
<dbReference type="PANTHER" id="PTHR24348">
    <property type="entry name" value="SERINE/THREONINE-PROTEIN KINASE UNC-51-RELATED"/>
    <property type="match status" value="1"/>
</dbReference>
<sequence length="297" mass="33300">MLCCLSFSIGGYDIEKESLGAGAFGEVFKGRKNGDIYAIKKISAASSKDRDKIAKEVAAMKNLENPNVVRFMDSFDAKGYVYIVMEFCNGGSLNSYILENRTAPADKLGFINQLAKGLRYLYANEIVHRDIKPDNIMIQNNDTLVIKLADFGLAILWEIDDCMSASQAIYYYSACGPKYYTAPEVLRGKVTMKSDIFSMGCVIMALFAETTVYWAHGKLLLAPYIDTPENQISDATKNEKRAYVKRHILIQVDQTAFQDLVYDMVQTNWRDRPNADEAYQRAYDIIGANVSLTGARP</sequence>
<evidence type="ECO:0000256" key="2">
    <source>
        <dbReference type="ARBA" id="ARBA00022741"/>
    </source>
</evidence>
<dbReference type="GO" id="GO:0005776">
    <property type="term" value="C:autophagosome"/>
    <property type="evidence" value="ECO:0007669"/>
    <property type="project" value="TreeGrafter"/>
</dbReference>
<dbReference type="GO" id="GO:0000407">
    <property type="term" value="C:phagophore assembly site"/>
    <property type="evidence" value="ECO:0007669"/>
    <property type="project" value="TreeGrafter"/>
</dbReference>
<accession>A0AAN8PUJ3</accession>
<dbReference type="PIRSF" id="PIRSF000654">
    <property type="entry name" value="Integrin-linked_kinase"/>
    <property type="match status" value="1"/>
</dbReference>
<dbReference type="GO" id="GO:0010506">
    <property type="term" value="P:regulation of autophagy"/>
    <property type="evidence" value="ECO:0007669"/>
    <property type="project" value="InterPro"/>
</dbReference>
<evidence type="ECO:0000256" key="1">
    <source>
        <dbReference type="ARBA" id="ARBA00022679"/>
    </source>
</evidence>
<dbReference type="SUPFAM" id="SSF56112">
    <property type="entry name" value="Protein kinase-like (PK-like)"/>
    <property type="match status" value="1"/>
</dbReference>
<dbReference type="Pfam" id="PF00069">
    <property type="entry name" value="Pkinase"/>
    <property type="match status" value="1"/>
</dbReference>
<dbReference type="GO" id="GO:0005829">
    <property type="term" value="C:cytosol"/>
    <property type="evidence" value="ECO:0007669"/>
    <property type="project" value="TreeGrafter"/>
</dbReference>
<dbReference type="InterPro" id="IPR000719">
    <property type="entry name" value="Prot_kinase_dom"/>
</dbReference>
<name>A0AAN8PUJ3_PATCE</name>
<dbReference type="PANTHER" id="PTHR24348:SF22">
    <property type="entry name" value="NON-SPECIFIC SERINE_THREONINE PROTEIN KINASE"/>
    <property type="match status" value="1"/>
</dbReference>
<keyword evidence="4 5" id="KW-0067">ATP-binding</keyword>
<dbReference type="GO" id="GO:0000045">
    <property type="term" value="P:autophagosome assembly"/>
    <property type="evidence" value="ECO:0007669"/>
    <property type="project" value="TreeGrafter"/>
</dbReference>
<evidence type="ECO:0000313" key="8">
    <source>
        <dbReference type="EMBL" id="KAK6185892.1"/>
    </source>
</evidence>
<dbReference type="PROSITE" id="PS50011">
    <property type="entry name" value="PROTEIN_KINASE_DOM"/>
    <property type="match status" value="1"/>
</dbReference>
<dbReference type="GO" id="GO:0016020">
    <property type="term" value="C:membrane"/>
    <property type="evidence" value="ECO:0007669"/>
    <property type="project" value="TreeGrafter"/>
</dbReference>
<evidence type="ECO:0000256" key="5">
    <source>
        <dbReference type="PROSITE-ProRule" id="PRU10141"/>
    </source>
</evidence>
<dbReference type="PROSITE" id="PS00108">
    <property type="entry name" value="PROTEIN_KINASE_ST"/>
    <property type="match status" value="1"/>
</dbReference>
<organism evidence="8 9">
    <name type="scientific">Patella caerulea</name>
    <name type="common">Rayed Mediterranean limpet</name>
    <dbReference type="NCBI Taxonomy" id="87958"/>
    <lineage>
        <taxon>Eukaryota</taxon>
        <taxon>Metazoa</taxon>
        <taxon>Spiralia</taxon>
        <taxon>Lophotrochozoa</taxon>
        <taxon>Mollusca</taxon>
        <taxon>Gastropoda</taxon>
        <taxon>Patellogastropoda</taxon>
        <taxon>Patelloidea</taxon>
        <taxon>Patellidae</taxon>
        <taxon>Patella</taxon>
    </lineage>
</organism>
<comment type="caution">
    <text evidence="8">The sequence shown here is derived from an EMBL/GenBank/DDBJ whole genome shotgun (WGS) entry which is preliminary data.</text>
</comment>
<keyword evidence="3" id="KW-0418">Kinase</keyword>
<dbReference type="Proteomes" id="UP001347796">
    <property type="component" value="Unassembled WGS sequence"/>
</dbReference>
<protein>
    <recommendedName>
        <fullName evidence="7">Protein kinase domain-containing protein</fullName>
    </recommendedName>
</protein>
<proteinExistence type="inferred from homology"/>
<dbReference type="InterPro" id="IPR045269">
    <property type="entry name" value="Atg1-like"/>
</dbReference>
<feature type="domain" description="Protein kinase" evidence="7">
    <location>
        <begin position="13"/>
        <end position="286"/>
    </location>
</feature>
<evidence type="ECO:0000259" key="7">
    <source>
        <dbReference type="PROSITE" id="PS50011"/>
    </source>
</evidence>
<dbReference type="EMBL" id="JAZGQO010000006">
    <property type="protein sequence ID" value="KAK6185892.1"/>
    <property type="molecule type" value="Genomic_DNA"/>
</dbReference>
<dbReference type="SMART" id="SM00220">
    <property type="entry name" value="S_TKc"/>
    <property type="match status" value="1"/>
</dbReference>
<keyword evidence="6" id="KW-0723">Serine/threonine-protein kinase</keyword>
<feature type="binding site" evidence="5">
    <location>
        <position position="41"/>
    </location>
    <ligand>
        <name>ATP</name>
        <dbReference type="ChEBI" id="CHEBI:30616"/>
    </ligand>
</feature>
<dbReference type="InterPro" id="IPR011009">
    <property type="entry name" value="Kinase-like_dom_sf"/>
</dbReference>
<evidence type="ECO:0000256" key="6">
    <source>
        <dbReference type="RuleBase" id="RU000304"/>
    </source>
</evidence>
<dbReference type="Gene3D" id="1.10.510.10">
    <property type="entry name" value="Transferase(Phosphotransferase) domain 1"/>
    <property type="match status" value="1"/>
</dbReference>
<keyword evidence="9" id="KW-1185">Reference proteome</keyword>
<dbReference type="InterPro" id="IPR017441">
    <property type="entry name" value="Protein_kinase_ATP_BS"/>
</dbReference>
<dbReference type="GO" id="GO:0004674">
    <property type="term" value="F:protein serine/threonine kinase activity"/>
    <property type="evidence" value="ECO:0007669"/>
    <property type="project" value="UniProtKB-KW"/>
</dbReference>
<dbReference type="GO" id="GO:0005524">
    <property type="term" value="F:ATP binding"/>
    <property type="evidence" value="ECO:0007669"/>
    <property type="project" value="UniProtKB-UniRule"/>
</dbReference>
<reference evidence="8 9" key="1">
    <citation type="submission" date="2024-01" db="EMBL/GenBank/DDBJ databases">
        <title>The genome of the rayed Mediterranean limpet Patella caerulea (Linnaeus, 1758).</title>
        <authorList>
            <person name="Anh-Thu Weber A."/>
            <person name="Halstead-Nussloch G."/>
        </authorList>
    </citation>
    <scope>NUCLEOTIDE SEQUENCE [LARGE SCALE GENOMIC DNA]</scope>
    <source>
        <strain evidence="8">AATW-2023a</strain>
        <tissue evidence="8">Whole specimen</tissue>
    </source>
</reference>
<comment type="similarity">
    <text evidence="6">Belongs to the protein kinase superfamily.</text>
</comment>
<evidence type="ECO:0000313" key="9">
    <source>
        <dbReference type="Proteomes" id="UP001347796"/>
    </source>
</evidence>
<keyword evidence="1" id="KW-0808">Transferase</keyword>
<dbReference type="AlphaFoldDB" id="A0AAN8PUJ3"/>
<evidence type="ECO:0000256" key="3">
    <source>
        <dbReference type="ARBA" id="ARBA00022777"/>
    </source>
</evidence>
<keyword evidence="2 5" id="KW-0547">Nucleotide-binding</keyword>
<dbReference type="InterPro" id="IPR008271">
    <property type="entry name" value="Ser/Thr_kinase_AS"/>
</dbReference>
<evidence type="ECO:0000256" key="4">
    <source>
        <dbReference type="ARBA" id="ARBA00022840"/>
    </source>
</evidence>
<dbReference type="PROSITE" id="PS00107">
    <property type="entry name" value="PROTEIN_KINASE_ATP"/>
    <property type="match status" value="1"/>
</dbReference>